<comment type="catalytic activity">
    <reaction evidence="1">
        <text>N-terminal glycyl-[protein] + tetradecanoyl-CoA = N-tetradecanoylglycyl-[protein] + CoA + H(+)</text>
        <dbReference type="Rhea" id="RHEA:15521"/>
        <dbReference type="Rhea" id="RHEA-COMP:12666"/>
        <dbReference type="Rhea" id="RHEA-COMP:12667"/>
        <dbReference type="ChEBI" id="CHEBI:15378"/>
        <dbReference type="ChEBI" id="CHEBI:57287"/>
        <dbReference type="ChEBI" id="CHEBI:57385"/>
        <dbReference type="ChEBI" id="CHEBI:64723"/>
        <dbReference type="ChEBI" id="CHEBI:133050"/>
        <dbReference type="EC" id="2.3.1.97"/>
    </reaction>
</comment>
<gene>
    <name evidence="5" type="ORF">GPM918_LOCUS20705</name>
    <name evidence="6" type="ORF">SRO942_LOCUS20702</name>
</gene>
<dbReference type="Proteomes" id="UP000681722">
    <property type="component" value="Unassembled WGS sequence"/>
</dbReference>
<evidence type="ECO:0000256" key="2">
    <source>
        <dbReference type="RuleBase" id="RU004178"/>
    </source>
</evidence>
<dbReference type="InterPro" id="IPR008983">
    <property type="entry name" value="Tumour_necrosis_fac-like_dom"/>
</dbReference>
<dbReference type="PROSITE" id="PS50871">
    <property type="entry name" value="C1Q"/>
    <property type="match status" value="1"/>
</dbReference>
<comment type="function">
    <text evidence="1">Adds a myristoyl group to the N-terminal glycine residue of certain cellular proteins.</text>
</comment>
<keyword evidence="1" id="KW-0808">Transferase</keyword>
<dbReference type="Pfam" id="PF00386">
    <property type="entry name" value="C1q"/>
    <property type="match status" value="1"/>
</dbReference>
<sequence length="408" mass="46406">MTLQRTQKLFKLPETTHIKGFREMNDRDVPQAWKLLTQYLRKFELAPVFSEHEFEYLCSNRSNIVSSYVVENDGEVTDFISYYHLSSTIMNHPQYKTLNAGYLYYHAACKTPLVDLVTDCLVSAHNTGFDVFNALDLMDNKEFLEKLKFGAGDGNLQYYIYNWKCPQMDAEKVALLLHSPIETYDNRSDDFCHLSVRCPALSSLSQYDRDSRNRRFTVDTFLAMHGPPGPSGIQGPSGEPGQRGPVGLQGEPGLSKEYPPLVAFIAYLQKMLSIETNKSEVIIFEKFGFNEGNGYNTTTGTFTAPYTGIYKFSITIMAQMDSIATVRIVHNNLKILGMIRCDCRRRFSHVRGSVYVNLEENDTILIEALGDLSDPVHSSPRNNIYGYTYTHFSGSLLYLTKPTVNYFL</sequence>
<dbReference type="SUPFAM" id="SSF55729">
    <property type="entry name" value="Acyl-CoA N-acyltransferases (Nat)"/>
    <property type="match status" value="1"/>
</dbReference>
<dbReference type="GO" id="GO:0004379">
    <property type="term" value="F:glycylpeptide N-tetradecanoyltransferase activity"/>
    <property type="evidence" value="ECO:0007669"/>
    <property type="project" value="UniProtKB-EC"/>
</dbReference>
<organism evidence="5 7">
    <name type="scientific">Didymodactylos carnosus</name>
    <dbReference type="NCBI Taxonomy" id="1234261"/>
    <lineage>
        <taxon>Eukaryota</taxon>
        <taxon>Metazoa</taxon>
        <taxon>Spiralia</taxon>
        <taxon>Gnathifera</taxon>
        <taxon>Rotifera</taxon>
        <taxon>Eurotatoria</taxon>
        <taxon>Bdelloidea</taxon>
        <taxon>Philodinida</taxon>
        <taxon>Philodinidae</taxon>
        <taxon>Didymodactylos</taxon>
    </lineage>
</organism>
<dbReference type="InterPro" id="IPR000903">
    <property type="entry name" value="NMT"/>
</dbReference>
<evidence type="ECO:0000256" key="1">
    <source>
        <dbReference type="RuleBase" id="RU000586"/>
    </source>
</evidence>
<evidence type="ECO:0000313" key="5">
    <source>
        <dbReference type="EMBL" id="CAF1141387.1"/>
    </source>
</evidence>
<dbReference type="Pfam" id="PF02799">
    <property type="entry name" value="NMT_C"/>
    <property type="match status" value="1"/>
</dbReference>
<dbReference type="EMBL" id="CAJOBC010006611">
    <property type="protein sequence ID" value="CAF3905099.1"/>
    <property type="molecule type" value="Genomic_DNA"/>
</dbReference>
<dbReference type="Gene3D" id="3.40.630.170">
    <property type="match status" value="1"/>
</dbReference>
<proteinExistence type="inferred from homology"/>
<reference evidence="5" key="1">
    <citation type="submission" date="2021-02" db="EMBL/GenBank/DDBJ databases">
        <authorList>
            <person name="Nowell W R."/>
        </authorList>
    </citation>
    <scope>NUCLEOTIDE SEQUENCE</scope>
</reference>
<dbReference type="Proteomes" id="UP000663829">
    <property type="component" value="Unassembled WGS sequence"/>
</dbReference>
<keyword evidence="1" id="KW-0012">Acyltransferase</keyword>
<dbReference type="EC" id="2.3.1.97" evidence="1"/>
<dbReference type="InterPro" id="IPR016181">
    <property type="entry name" value="Acyl_CoA_acyltransferase"/>
</dbReference>
<evidence type="ECO:0000256" key="3">
    <source>
        <dbReference type="SAM" id="MobiDB-lite"/>
    </source>
</evidence>
<dbReference type="GO" id="GO:0005737">
    <property type="term" value="C:cytoplasm"/>
    <property type="evidence" value="ECO:0007669"/>
    <property type="project" value="TreeGrafter"/>
</dbReference>
<comment type="caution">
    <text evidence="5">The sequence shown here is derived from an EMBL/GenBank/DDBJ whole genome shotgun (WGS) entry which is preliminary data.</text>
</comment>
<dbReference type="SUPFAM" id="SSF49842">
    <property type="entry name" value="TNF-like"/>
    <property type="match status" value="1"/>
</dbReference>
<evidence type="ECO:0000313" key="7">
    <source>
        <dbReference type="Proteomes" id="UP000663829"/>
    </source>
</evidence>
<dbReference type="AlphaFoldDB" id="A0A814S090"/>
<dbReference type="InterPro" id="IPR022678">
    <property type="entry name" value="NMT_CS"/>
</dbReference>
<dbReference type="InterPro" id="IPR022677">
    <property type="entry name" value="NMT_C"/>
</dbReference>
<accession>A0A814S090</accession>
<protein>
    <recommendedName>
        <fullName evidence="1">Glycylpeptide N-tetradecanoyltransferase</fullName>
        <ecNumber evidence="1">2.3.1.97</ecNumber>
    </recommendedName>
</protein>
<evidence type="ECO:0000259" key="4">
    <source>
        <dbReference type="PROSITE" id="PS50871"/>
    </source>
</evidence>
<dbReference type="PANTHER" id="PTHR11377:SF5">
    <property type="entry name" value="GLYCYLPEPTIDE N-TETRADECANOYLTRANSFERASE"/>
    <property type="match status" value="1"/>
</dbReference>
<dbReference type="SMART" id="SM00110">
    <property type="entry name" value="C1Q"/>
    <property type="match status" value="1"/>
</dbReference>
<dbReference type="PRINTS" id="PR00007">
    <property type="entry name" value="COMPLEMNTC1Q"/>
</dbReference>
<dbReference type="InterPro" id="IPR001073">
    <property type="entry name" value="C1q_dom"/>
</dbReference>
<dbReference type="PROSITE" id="PS00976">
    <property type="entry name" value="NMT_2"/>
    <property type="match status" value="1"/>
</dbReference>
<feature type="domain" description="C1q" evidence="4">
    <location>
        <begin position="257"/>
        <end position="403"/>
    </location>
</feature>
<dbReference type="PANTHER" id="PTHR11377">
    <property type="entry name" value="N-MYRISTOYL TRANSFERASE"/>
    <property type="match status" value="1"/>
</dbReference>
<dbReference type="EMBL" id="CAJNOQ010006611">
    <property type="protein sequence ID" value="CAF1141387.1"/>
    <property type="molecule type" value="Genomic_DNA"/>
</dbReference>
<evidence type="ECO:0000313" key="6">
    <source>
        <dbReference type="EMBL" id="CAF3905099.1"/>
    </source>
</evidence>
<comment type="similarity">
    <text evidence="2">Belongs to the NMT family.</text>
</comment>
<dbReference type="Gene3D" id="2.60.120.40">
    <property type="match status" value="1"/>
</dbReference>
<name>A0A814S090_9BILA</name>
<feature type="region of interest" description="Disordered" evidence="3">
    <location>
        <begin position="227"/>
        <end position="250"/>
    </location>
</feature>
<dbReference type="OrthoDB" id="60315at2759"/>
<keyword evidence="7" id="KW-1185">Reference proteome</keyword>
<feature type="compositionally biased region" description="Low complexity" evidence="3">
    <location>
        <begin position="231"/>
        <end position="242"/>
    </location>
</feature>